<reference evidence="3" key="2">
    <citation type="journal article" date="2017" name="J. Anim. Genet.">
        <title>Multiple reference genome sequences of hot pepper reveal the massive evolution of plant disease resistance genes by retroduplication.</title>
        <authorList>
            <person name="Kim S."/>
            <person name="Park J."/>
            <person name="Yeom S.-I."/>
            <person name="Kim Y.-M."/>
            <person name="Seo E."/>
            <person name="Kim K.-T."/>
            <person name="Kim M.-S."/>
            <person name="Lee J.M."/>
            <person name="Cheong K."/>
            <person name="Shin H.-S."/>
            <person name="Kim S.-B."/>
            <person name="Han K."/>
            <person name="Lee J."/>
            <person name="Park M."/>
            <person name="Lee H.-A."/>
            <person name="Lee H.-Y."/>
            <person name="Lee Y."/>
            <person name="Oh S."/>
            <person name="Lee J.H."/>
            <person name="Choi E."/>
            <person name="Choi E."/>
            <person name="Lee S.E."/>
            <person name="Jeon J."/>
            <person name="Kim H."/>
            <person name="Choi G."/>
            <person name="Song H."/>
            <person name="Lee J."/>
            <person name="Lee S.-C."/>
            <person name="Kwon J.-K."/>
            <person name="Lee H.-Y."/>
            <person name="Koo N."/>
            <person name="Hong Y."/>
            <person name="Kim R.W."/>
            <person name="Kang W.-H."/>
            <person name="Huh J.H."/>
            <person name="Kang B.-C."/>
            <person name="Yang T.-J."/>
            <person name="Lee Y.-H."/>
            <person name="Bennetzen J.L."/>
            <person name="Choi D."/>
        </authorList>
    </citation>
    <scope>NUCLEOTIDE SEQUENCE [LARGE SCALE GENOMIC DNA]</scope>
    <source>
        <strain evidence="3">cv. PBC81</strain>
    </source>
</reference>
<comment type="caution">
    <text evidence="2">The sequence shown here is derived from an EMBL/GenBank/DDBJ whole genome shotgun (WGS) entry which is preliminary data.</text>
</comment>
<organism evidence="2 3">
    <name type="scientific">Capsicum baccatum</name>
    <name type="common">Peruvian pepper</name>
    <dbReference type="NCBI Taxonomy" id="33114"/>
    <lineage>
        <taxon>Eukaryota</taxon>
        <taxon>Viridiplantae</taxon>
        <taxon>Streptophyta</taxon>
        <taxon>Embryophyta</taxon>
        <taxon>Tracheophyta</taxon>
        <taxon>Spermatophyta</taxon>
        <taxon>Magnoliopsida</taxon>
        <taxon>eudicotyledons</taxon>
        <taxon>Gunneridae</taxon>
        <taxon>Pentapetalae</taxon>
        <taxon>asterids</taxon>
        <taxon>lamiids</taxon>
        <taxon>Solanales</taxon>
        <taxon>Solanaceae</taxon>
        <taxon>Solanoideae</taxon>
        <taxon>Capsiceae</taxon>
        <taxon>Capsicum</taxon>
    </lineage>
</organism>
<dbReference type="EMBL" id="MLFT02003143">
    <property type="protein sequence ID" value="PHT25068.1"/>
    <property type="molecule type" value="Genomic_DNA"/>
</dbReference>
<name>A0A2G2UWR2_CAPBA</name>
<dbReference type="OrthoDB" id="1685618at2759"/>
<dbReference type="AlphaFoldDB" id="A0A2G2UWR2"/>
<evidence type="ECO:0000313" key="3">
    <source>
        <dbReference type="Proteomes" id="UP000224567"/>
    </source>
</evidence>
<keyword evidence="3" id="KW-1185">Reference proteome</keyword>
<reference evidence="2 3" key="1">
    <citation type="journal article" date="2017" name="Genome Biol.">
        <title>New reference genome sequences of hot pepper reveal the massive evolution of plant disease-resistance genes by retroduplication.</title>
        <authorList>
            <person name="Kim S."/>
            <person name="Park J."/>
            <person name="Yeom S.I."/>
            <person name="Kim Y.M."/>
            <person name="Seo E."/>
            <person name="Kim K.T."/>
            <person name="Kim M.S."/>
            <person name="Lee J.M."/>
            <person name="Cheong K."/>
            <person name="Shin H.S."/>
            <person name="Kim S.B."/>
            <person name="Han K."/>
            <person name="Lee J."/>
            <person name="Park M."/>
            <person name="Lee H.A."/>
            <person name="Lee H.Y."/>
            <person name="Lee Y."/>
            <person name="Oh S."/>
            <person name="Lee J.H."/>
            <person name="Choi E."/>
            <person name="Choi E."/>
            <person name="Lee S.E."/>
            <person name="Jeon J."/>
            <person name="Kim H."/>
            <person name="Choi G."/>
            <person name="Song H."/>
            <person name="Lee J."/>
            <person name="Lee S.C."/>
            <person name="Kwon J.K."/>
            <person name="Lee H.Y."/>
            <person name="Koo N."/>
            <person name="Hong Y."/>
            <person name="Kim R.W."/>
            <person name="Kang W.H."/>
            <person name="Huh J.H."/>
            <person name="Kang B.C."/>
            <person name="Yang T.J."/>
            <person name="Lee Y.H."/>
            <person name="Bennetzen J.L."/>
            <person name="Choi D."/>
        </authorList>
    </citation>
    <scope>NUCLEOTIDE SEQUENCE [LARGE SCALE GENOMIC DNA]</scope>
    <source>
        <strain evidence="3">cv. PBC81</strain>
    </source>
</reference>
<proteinExistence type="predicted"/>
<evidence type="ECO:0000256" key="1">
    <source>
        <dbReference type="SAM" id="MobiDB-lite"/>
    </source>
</evidence>
<dbReference type="Proteomes" id="UP000224567">
    <property type="component" value="Unassembled WGS sequence"/>
</dbReference>
<feature type="compositionally biased region" description="Basic and acidic residues" evidence="1">
    <location>
        <begin position="119"/>
        <end position="136"/>
    </location>
</feature>
<feature type="region of interest" description="Disordered" evidence="1">
    <location>
        <begin position="102"/>
        <end position="136"/>
    </location>
</feature>
<accession>A0A2G2UWR2</accession>
<evidence type="ECO:0000313" key="2">
    <source>
        <dbReference type="EMBL" id="PHT25068.1"/>
    </source>
</evidence>
<gene>
    <name evidence="2" type="ORF">CQW23_35285</name>
</gene>
<protein>
    <submittedName>
        <fullName evidence="2">Uncharacterized protein</fullName>
    </submittedName>
</protein>
<sequence>MFAGSFCCAGFDNDPSAGSPTETLLRLLLPLNDKVQWTSRDIVGSEPPTSTRSEHLTGSFNRIKHVAFLIDVGVACARLARGGADGFKVSATVVCKECRTGQIGADEGPMPSASTASENPDRRSRTTTSHDEARESWDARVITLNLQLS</sequence>